<organism evidence="2 3">
    <name type="scientific">Sulfuriferula plumbiphila</name>
    <dbReference type="NCBI Taxonomy" id="171865"/>
    <lineage>
        <taxon>Bacteria</taxon>
        <taxon>Pseudomonadati</taxon>
        <taxon>Pseudomonadota</taxon>
        <taxon>Betaproteobacteria</taxon>
        <taxon>Nitrosomonadales</taxon>
        <taxon>Sulfuricellaceae</taxon>
        <taxon>Sulfuriferula</taxon>
    </lineage>
</organism>
<comment type="caution">
    <text evidence="2">The sequence shown here is derived from an EMBL/GenBank/DDBJ whole genome shotgun (WGS) entry which is preliminary data.</text>
</comment>
<keyword evidence="1" id="KW-0472">Membrane</keyword>
<feature type="transmembrane region" description="Helical" evidence="1">
    <location>
        <begin position="103"/>
        <end position="121"/>
    </location>
</feature>
<evidence type="ECO:0000313" key="2">
    <source>
        <dbReference type="EMBL" id="GEP30042.1"/>
    </source>
</evidence>
<gene>
    <name evidence="2" type="ORF">TPL01_11800</name>
</gene>
<evidence type="ECO:0000256" key="1">
    <source>
        <dbReference type="SAM" id="Phobius"/>
    </source>
</evidence>
<keyword evidence="1" id="KW-0812">Transmembrane</keyword>
<feature type="transmembrane region" description="Helical" evidence="1">
    <location>
        <begin position="64"/>
        <end position="83"/>
    </location>
</feature>
<feature type="transmembrane region" description="Helical" evidence="1">
    <location>
        <begin position="34"/>
        <end position="52"/>
    </location>
</feature>
<protein>
    <recommendedName>
        <fullName evidence="4">Cobalt transporter</fullName>
    </recommendedName>
</protein>
<feature type="transmembrane region" description="Helical" evidence="1">
    <location>
        <begin position="12"/>
        <end position="28"/>
    </location>
</feature>
<keyword evidence="1" id="KW-1133">Transmembrane helix</keyword>
<proteinExistence type="predicted"/>
<sequence length="216" mass="24127">MHSDILSTRCKLHPATAIVLWLFFVVWLEFVRPSALGLAALTLLPWLQGATLTQFLRYLRRTRWLLLSLLVIYAYTLPGENVSSLLGSLSPSVHGLQHGALRIARMILLLAALSVLVMHIPRTGLLLGIYRILCPLQLLGVDVERIAVRLWLTLHYAEAALGNKQKINMKQRLDTLQLNEALPDAQSHIELPDLAMGRADYLCLLLAIGVATVTLW</sequence>
<name>A0A512L6H9_9PROT</name>
<dbReference type="AlphaFoldDB" id="A0A512L6H9"/>
<dbReference type="EMBL" id="BKAD01000010">
    <property type="protein sequence ID" value="GEP30042.1"/>
    <property type="molecule type" value="Genomic_DNA"/>
</dbReference>
<keyword evidence="3" id="KW-1185">Reference proteome</keyword>
<evidence type="ECO:0008006" key="4">
    <source>
        <dbReference type="Google" id="ProtNLM"/>
    </source>
</evidence>
<reference evidence="2 3" key="1">
    <citation type="submission" date="2019-07" db="EMBL/GenBank/DDBJ databases">
        <title>Whole genome shotgun sequence of Thiobacillus plumbophilus NBRC 107929.</title>
        <authorList>
            <person name="Hosoyama A."/>
            <person name="Uohara A."/>
            <person name="Ohji S."/>
            <person name="Ichikawa N."/>
        </authorList>
    </citation>
    <scope>NUCLEOTIDE SEQUENCE [LARGE SCALE GENOMIC DNA]</scope>
    <source>
        <strain evidence="2 3">NBRC 107929</strain>
    </source>
</reference>
<evidence type="ECO:0000313" key="3">
    <source>
        <dbReference type="Proteomes" id="UP000321337"/>
    </source>
</evidence>
<accession>A0A512L6H9</accession>
<dbReference type="Proteomes" id="UP000321337">
    <property type="component" value="Unassembled WGS sequence"/>
</dbReference>
<dbReference type="RefSeq" id="WP_161984185.1">
    <property type="nucleotide sequence ID" value="NZ_AP021884.1"/>
</dbReference>